<gene>
    <name evidence="2" type="ORF">H4R34_006198</name>
</gene>
<evidence type="ECO:0000313" key="3">
    <source>
        <dbReference type="Proteomes" id="UP001151582"/>
    </source>
</evidence>
<feature type="transmembrane region" description="Helical" evidence="1">
    <location>
        <begin position="187"/>
        <end position="210"/>
    </location>
</feature>
<name>A0A9W8AZC6_9FUNG</name>
<reference evidence="2" key="1">
    <citation type="submission" date="2022-07" db="EMBL/GenBank/DDBJ databases">
        <title>Phylogenomic reconstructions and comparative analyses of Kickxellomycotina fungi.</title>
        <authorList>
            <person name="Reynolds N.K."/>
            <person name="Stajich J.E."/>
            <person name="Barry K."/>
            <person name="Grigoriev I.V."/>
            <person name="Crous P."/>
            <person name="Smith M.E."/>
        </authorList>
    </citation>
    <scope>NUCLEOTIDE SEQUENCE</scope>
    <source>
        <strain evidence="2">RSA 567</strain>
    </source>
</reference>
<evidence type="ECO:0000313" key="2">
    <source>
        <dbReference type="EMBL" id="KAJ1969111.1"/>
    </source>
</evidence>
<sequence length="220" mass="25262">MLFLLRQDTDATSEHADYQDLLPTDDEDASNAPVESYRKQLKEIRNTLRYNDLMGFLPDGVRTKDTADLQTFGHTQRVLHFMKGEHLLRNLLTDDNNEPADSFHHSDLTDPYPLSLEGQEPAVTTKLKQFRKTDLQPFKRFSGGLFDVAKQRQVAHLVQFIRNYFATIQSAHCLQANVIADHDPSRLHYYLANVMTFHTIPNAIVALLIYGTKIKSNRSF</sequence>
<proteinExistence type="predicted"/>
<keyword evidence="3" id="KW-1185">Reference proteome</keyword>
<dbReference type="Proteomes" id="UP001151582">
    <property type="component" value="Unassembled WGS sequence"/>
</dbReference>
<dbReference type="AlphaFoldDB" id="A0A9W8AZC6"/>
<keyword evidence="1" id="KW-0472">Membrane</keyword>
<organism evidence="2 3">
    <name type="scientific">Dimargaris verticillata</name>
    <dbReference type="NCBI Taxonomy" id="2761393"/>
    <lineage>
        <taxon>Eukaryota</taxon>
        <taxon>Fungi</taxon>
        <taxon>Fungi incertae sedis</taxon>
        <taxon>Zoopagomycota</taxon>
        <taxon>Kickxellomycotina</taxon>
        <taxon>Dimargaritomycetes</taxon>
        <taxon>Dimargaritales</taxon>
        <taxon>Dimargaritaceae</taxon>
        <taxon>Dimargaris</taxon>
    </lineage>
</organism>
<accession>A0A9W8AZC6</accession>
<dbReference type="OrthoDB" id="10440377at2759"/>
<protein>
    <submittedName>
        <fullName evidence="2">Uncharacterized protein</fullName>
    </submittedName>
</protein>
<keyword evidence="1" id="KW-1133">Transmembrane helix</keyword>
<dbReference type="EMBL" id="JANBQB010001992">
    <property type="protein sequence ID" value="KAJ1969111.1"/>
    <property type="molecule type" value="Genomic_DNA"/>
</dbReference>
<feature type="non-terminal residue" evidence="2">
    <location>
        <position position="220"/>
    </location>
</feature>
<evidence type="ECO:0000256" key="1">
    <source>
        <dbReference type="SAM" id="Phobius"/>
    </source>
</evidence>
<keyword evidence="1" id="KW-0812">Transmembrane</keyword>
<comment type="caution">
    <text evidence="2">The sequence shown here is derived from an EMBL/GenBank/DDBJ whole genome shotgun (WGS) entry which is preliminary data.</text>
</comment>